<dbReference type="Gene3D" id="1.10.8.10">
    <property type="entry name" value="DNA helicase RuvA subunit, C-terminal domain"/>
    <property type="match status" value="1"/>
</dbReference>
<feature type="region of interest" description="Disordered" evidence="1">
    <location>
        <begin position="169"/>
        <end position="234"/>
    </location>
</feature>
<reference evidence="4" key="1">
    <citation type="journal article" date="2014" name="Genome Announc.">
        <title>De novo whole-genome sequence and genome annotation of Lichtheimia ramosa.</title>
        <authorList>
            <person name="Linde J."/>
            <person name="Schwartze V."/>
            <person name="Binder U."/>
            <person name="Lass-Florl C."/>
            <person name="Voigt K."/>
            <person name="Horn F."/>
        </authorList>
    </citation>
    <scope>NUCLEOTIDE SEQUENCE</scope>
    <source>
        <strain evidence="4">JMRC FSU:6197</strain>
    </source>
</reference>
<evidence type="ECO:0000256" key="1">
    <source>
        <dbReference type="SAM" id="MobiDB-lite"/>
    </source>
</evidence>
<sequence length="234" mass="26062">MNESVSILVSVVLILIALRWMLGGSQQLPEQQGNARRGSPRRPQHRATPQMIEMVRNVFPNIPTAAIVADLQRTGNVERTIDNALRDGGLPLPPPPTPPPTTNEASSSSSNAQTSSNFSNLVQRYHLEKADGNEDLAEPEKVWGTTADKRQEVLRKRKEFMVLQARRKMMEKEKKTSPVATTTTTTTTATNTTTTEDNNNASYDDMSVEQLNALSPEERRQQLLDALERRNVNS</sequence>
<feature type="chain" id="PRO_5001726542" description="CUE domain-containing protein" evidence="2">
    <location>
        <begin position="28"/>
        <end position="234"/>
    </location>
</feature>
<keyword evidence="2" id="KW-0732">Signal</keyword>
<dbReference type="Pfam" id="PF02845">
    <property type="entry name" value="CUE"/>
    <property type="match status" value="1"/>
</dbReference>
<feature type="region of interest" description="Disordered" evidence="1">
    <location>
        <begin position="27"/>
        <end position="48"/>
    </location>
</feature>
<dbReference type="EMBL" id="LK023322">
    <property type="protein sequence ID" value="CDS06874.1"/>
    <property type="molecule type" value="Genomic_DNA"/>
</dbReference>
<dbReference type="InterPro" id="IPR003892">
    <property type="entry name" value="CUE"/>
</dbReference>
<feature type="region of interest" description="Disordered" evidence="1">
    <location>
        <begin position="84"/>
        <end position="116"/>
    </location>
</feature>
<feature type="compositionally biased region" description="Low complexity" evidence="1">
    <location>
        <begin position="102"/>
        <end position="116"/>
    </location>
</feature>
<feature type="signal peptide" evidence="2">
    <location>
        <begin position="1"/>
        <end position="27"/>
    </location>
</feature>
<feature type="compositionally biased region" description="Low complexity" evidence="1">
    <location>
        <begin position="180"/>
        <end position="195"/>
    </location>
</feature>
<evidence type="ECO:0000259" key="3">
    <source>
        <dbReference type="PROSITE" id="PS51140"/>
    </source>
</evidence>
<dbReference type="AlphaFoldDB" id="A0A077WI82"/>
<gene>
    <name evidence="4" type="ORF">LRAMOSA09399</name>
</gene>
<dbReference type="SMART" id="SM00546">
    <property type="entry name" value="CUE"/>
    <property type="match status" value="1"/>
</dbReference>
<protein>
    <recommendedName>
        <fullName evidence="3">CUE domain-containing protein</fullName>
    </recommendedName>
</protein>
<evidence type="ECO:0000313" key="4">
    <source>
        <dbReference type="EMBL" id="CDS06874.1"/>
    </source>
</evidence>
<feature type="domain" description="CUE" evidence="3">
    <location>
        <begin position="47"/>
        <end position="89"/>
    </location>
</feature>
<dbReference type="CDD" id="cd14424">
    <property type="entry name" value="CUE_Cue1p_like"/>
    <property type="match status" value="1"/>
</dbReference>
<dbReference type="OrthoDB" id="3824970at2759"/>
<organism evidence="4">
    <name type="scientific">Lichtheimia ramosa</name>
    <dbReference type="NCBI Taxonomy" id="688394"/>
    <lineage>
        <taxon>Eukaryota</taxon>
        <taxon>Fungi</taxon>
        <taxon>Fungi incertae sedis</taxon>
        <taxon>Mucoromycota</taxon>
        <taxon>Mucoromycotina</taxon>
        <taxon>Mucoromycetes</taxon>
        <taxon>Mucorales</taxon>
        <taxon>Lichtheimiaceae</taxon>
        <taxon>Lichtheimia</taxon>
    </lineage>
</organism>
<feature type="compositionally biased region" description="Pro residues" evidence="1">
    <location>
        <begin position="91"/>
        <end position="101"/>
    </location>
</feature>
<dbReference type="PROSITE" id="PS51140">
    <property type="entry name" value="CUE"/>
    <property type="match status" value="1"/>
</dbReference>
<feature type="compositionally biased region" description="Basic and acidic residues" evidence="1">
    <location>
        <begin position="216"/>
        <end position="234"/>
    </location>
</feature>
<accession>A0A077WI82</accession>
<proteinExistence type="predicted"/>
<dbReference type="GO" id="GO:0043130">
    <property type="term" value="F:ubiquitin binding"/>
    <property type="evidence" value="ECO:0007669"/>
    <property type="project" value="InterPro"/>
</dbReference>
<name>A0A077WI82_9FUNG</name>
<evidence type="ECO:0000256" key="2">
    <source>
        <dbReference type="SAM" id="SignalP"/>
    </source>
</evidence>